<organism>
    <name type="scientific">Bos taurus</name>
    <name type="common">Bovine</name>
    <dbReference type="NCBI Taxonomy" id="9913"/>
    <lineage>
        <taxon>Eukaryota</taxon>
        <taxon>Metazoa</taxon>
        <taxon>Chordata</taxon>
        <taxon>Craniata</taxon>
        <taxon>Vertebrata</taxon>
        <taxon>Euteleostomi</taxon>
        <taxon>Mammalia</taxon>
        <taxon>Eutheria</taxon>
        <taxon>Laurasiatheria</taxon>
        <taxon>Artiodactyla</taxon>
        <taxon>Ruminantia</taxon>
        <taxon>Pecora</taxon>
        <taxon>Bovidae</taxon>
        <taxon>Bovinae</taxon>
        <taxon>Bos</taxon>
    </lineage>
</organism>
<accession>Q9TRH0</accession>
<dbReference type="AlphaFoldDB" id="Q9TRH0"/>
<dbReference type="EC" id="3.1.4.1"/>
<reference key="1">
    <citation type="journal article" date="1993" name="Biochem. Mol. Biol. Int.">
        <authorList>
            <person name="Maruyama E."/>
            <person name="Iwamatsu A."/>
            <person name="Takashima S."/>
        </authorList>
    </citation>
    <scope>PROTEIN SEQUENCE</scope>
</reference>
<protein>
    <submittedName>
        <fullName>Alkaline phosphodiesterase I</fullName>
        <ecNumber>3.1.4.1</ecNumber>
    </submittedName>
</protein>
<sequence>KEAGHQGPLHGCDIYQ</sequence>
<name>Q9TRH0_BOVIN</name>
<dbReference type="GO" id="GO:0004528">
    <property type="term" value="F:phosphodiesterase I activity"/>
    <property type="evidence" value="ECO:0007669"/>
    <property type="project" value="UniProtKB-EC"/>
</dbReference>
<keyword id="KW-0903">Direct protein sequencing</keyword>
<proteinExistence type="evidence at protein level"/>
<dbReference type="PIR" id="B48395">
    <property type="entry name" value="B48395"/>
</dbReference>